<evidence type="ECO:0000313" key="2">
    <source>
        <dbReference type="Proteomes" id="UP000298493"/>
    </source>
</evidence>
<accession>A0A4Z1P6R3</accession>
<proteinExistence type="predicted"/>
<name>A0A4Z1P6R3_9PEZI</name>
<organism evidence="1 2">
    <name type="scientific">Venturia nashicola</name>
    <dbReference type="NCBI Taxonomy" id="86259"/>
    <lineage>
        <taxon>Eukaryota</taxon>
        <taxon>Fungi</taxon>
        <taxon>Dikarya</taxon>
        <taxon>Ascomycota</taxon>
        <taxon>Pezizomycotina</taxon>
        <taxon>Dothideomycetes</taxon>
        <taxon>Pleosporomycetidae</taxon>
        <taxon>Venturiales</taxon>
        <taxon>Venturiaceae</taxon>
        <taxon>Venturia</taxon>
    </lineage>
</organism>
<gene>
    <name evidence="1" type="ORF">E6O75_ATG03074</name>
</gene>
<dbReference type="Proteomes" id="UP000298493">
    <property type="component" value="Unassembled WGS sequence"/>
</dbReference>
<protein>
    <submittedName>
        <fullName evidence="1">Uncharacterized protein</fullName>
    </submittedName>
</protein>
<evidence type="ECO:0000313" key="1">
    <source>
        <dbReference type="EMBL" id="TID23438.1"/>
    </source>
</evidence>
<dbReference type="AlphaFoldDB" id="A0A4Z1P6R3"/>
<keyword evidence="2" id="KW-1185">Reference proteome</keyword>
<sequence length="87" mass="9442">MSSTFSFTSTITPEPMVASISGTHSEQHQIETLQLDVPASQGHEPMDGEVLITCHDCGNGPFVGAHAPACTSCGHEWKYCNYCEIRE</sequence>
<reference evidence="1 2" key="1">
    <citation type="submission" date="2019-04" db="EMBL/GenBank/DDBJ databases">
        <title>High contiguity whole genome sequence and gene annotation resource for two Venturia nashicola isolates.</title>
        <authorList>
            <person name="Prokchorchik M."/>
            <person name="Won K."/>
            <person name="Lee Y."/>
            <person name="Choi E.D."/>
            <person name="Segonzac C."/>
            <person name="Sohn K.H."/>
        </authorList>
    </citation>
    <scope>NUCLEOTIDE SEQUENCE [LARGE SCALE GENOMIC DNA]</scope>
    <source>
        <strain evidence="1 2">PRI2</strain>
    </source>
</reference>
<comment type="caution">
    <text evidence="1">The sequence shown here is derived from an EMBL/GenBank/DDBJ whole genome shotgun (WGS) entry which is preliminary data.</text>
</comment>
<dbReference type="OrthoDB" id="10465222at2759"/>
<dbReference type="EMBL" id="SNSC02000006">
    <property type="protein sequence ID" value="TID23438.1"/>
    <property type="molecule type" value="Genomic_DNA"/>
</dbReference>